<dbReference type="AlphaFoldDB" id="A0AAV6UZH0"/>
<sequence length="992" mass="113098">MSDRCFSSHSNKDENSIESYHVPFKLHWVFGYDTKVPPINISSSTIKGIFFSSGAVGVCYDWNTKTQTMLHGHIHPIISSAATSDKTYLATADGGPENSLIIWHRRTGKMVFVLSNHFPVEGVIFMCFSEDGIFLLTLTGGKRQELSLWNWKTKSLTPHCTFYFTEENTFQHFASFHPKDASHFLSCSKENVYIFKMLEGKLKFASLDLSSLYEEKACRQIGNFTQTVFCTTSPLVYTATTKGMIILWGSKTNSKKKPDNYTESLMMEPTNRTCVRAMQILASRCSISYLGSIGSFLVVGTAQGQVCYFNKDLQLEWSIDVTKDEICSVSFNFKPRFTFKQVVYRALGKDVKKDDKFSKNDFIACTKNGFVGYVSFSTLSINEILFGTSSFVKDVALHPLKPYMYLGDCSGGLKKWNYESKTLLNKCSFKNSCPQIECLSIDSKGTYIACALVSGEVVIFDAISFSGKPCFTAHDIQHKIVFIKFSPDPQHLVVTDAVSNVFRYQLHLLVPPTVYQLMQKRNVPPEEPSWSYNGKTRQHRGQIVDCMFNNPSQIDALYFLSLGQDRLVVQYNISNSRNMEITVTKRINLDSIPICMCWYPLYDLKDTISVLCTDGRLHVYNIETEEIIKMVTVPSFKESYQKMMYLENKNISQDPSFQFVIFHTLSTIGLAKFPIDGNLYSVLAIASHPNGINSFVTNNESKFIFTAGKKDSWIYMYEIDFMALIKSGKGGLSGIDAFKHLFPTNRNSEEMKKNLIFSVYALELEIKMLQLGAYKQPILKGEIPVNCLEYVMAALGCYLSPEDLQMMLRDVHFENKYVYSGDKSTLNCFDIMRLYVNYRPKDPLTMENVHQSFKDFLLENGDPDEISRDRFLSILESEGDSLPTGEFLHIVRCLRENKFKTLPEENISFGLFSDNTTASFSESSEDSESSMIKKFIPEVITEDIFFQDILCIEQANEDLSKYVLREEDYKLREEPLSVEEFVLAMEESKLVK</sequence>
<dbReference type="PANTHER" id="PTHR13720:SF13">
    <property type="entry name" value="CILIA- AND FLAGELLA-ASSOCIATED PROTEIN 251"/>
    <property type="match status" value="1"/>
</dbReference>
<dbReference type="InterPro" id="IPR011047">
    <property type="entry name" value="Quinoprotein_ADH-like_sf"/>
</dbReference>
<protein>
    <recommendedName>
        <fullName evidence="5">Cilia- and flagella-associated protein 251</fullName>
    </recommendedName>
</protein>
<dbReference type="PANTHER" id="PTHR13720">
    <property type="entry name" value="WD-40 REPEAT PROTEIN"/>
    <property type="match status" value="1"/>
</dbReference>
<gene>
    <name evidence="6" type="ORF">JTE90_026114</name>
</gene>
<evidence type="ECO:0000256" key="3">
    <source>
        <dbReference type="ARBA" id="ARBA00022737"/>
    </source>
</evidence>
<reference evidence="6 7" key="1">
    <citation type="journal article" date="2022" name="Nat. Ecol. Evol.">
        <title>A masculinizing supergene underlies an exaggerated male reproductive morph in a spider.</title>
        <authorList>
            <person name="Hendrickx F."/>
            <person name="De Corte Z."/>
            <person name="Sonet G."/>
            <person name="Van Belleghem S.M."/>
            <person name="Kostlbacher S."/>
            <person name="Vangestel C."/>
        </authorList>
    </citation>
    <scope>NUCLEOTIDE SEQUENCE [LARGE SCALE GENOMIC DNA]</scope>
    <source>
        <strain evidence="6">W744_W776</strain>
    </source>
</reference>
<dbReference type="SMART" id="SM00320">
    <property type="entry name" value="WD40"/>
    <property type="match status" value="7"/>
</dbReference>
<accession>A0AAV6UZH0</accession>
<keyword evidence="7" id="KW-1185">Reference proteome</keyword>
<evidence type="ECO:0000256" key="2">
    <source>
        <dbReference type="ARBA" id="ARBA00022574"/>
    </source>
</evidence>
<dbReference type="Gene3D" id="2.130.10.10">
    <property type="entry name" value="YVTN repeat-like/Quinoprotein amine dehydrogenase"/>
    <property type="match status" value="2"/>
</dbReference>
<dbReference type="InterPro" id="IPR001680">
    <property type="entry name" value="WD40_rpt"/>
</dbReference>
<organism evidence="6 7">
    <name type="scientific">Oedothorax gibbosus</name>
    <dbReference type="NCBI Taxonomy" id="931172"/>
    <lineage>
        <taxon>Eukaryota</taxon>
        <taxon>Metazoa</taxon>
        <taxon>Ecdysozoa</taxon>
        <taxon>Arthropoda</taxon>
        <taxon>Chelicerata</taxon>
        <taxon>Arachnida</taxon>
        <taxon>Araneae</taxon>
        <taxon>Araneomorphae</taxon>
        <taxon>Entelegynae</taxon>
        <taxon>Araneoidea</taxon>
        <taxon>Linyphiidae</taxon>
        <taxon>Erigoninae</taxon>
        <taxon>Oedothorax</taxon>
    </lineage>
</organism>
<keyword evidence="3" id="KW-0677">Repeat</keyword>
<dbReference type="SUPFAM" id="SSF50998">
    <property type="entry name" value="Quinoprotein alcohol dehydrogenase-like"/>
    <property type="match status" value="1"/>
</dbReference>
<evidence type="ECO:0000256" key="4">
    <source>
        <dbReference type="ARBA" id="ARBA00023273"/>
    </source>
</evidence>
<dbReference type="InterPro" id="IPR050630">
    <property type="entry name" value="WD_repeat_EMAP"/>
</dbReference>
<evidence type="ECO:0000313" key="7">
    <source>
        <dbReference type="Proteomes" id="UP000827092"/>
    </source>
</evidence>
<keyword evidence="2" id="KW-0853">WD repeat</keyword>
<evidence type="ECO:0000256" key="5">
    <source>
        <dbReference type="ARBA" id="ARBA00040994"/>
    </source>
</evidence>
<proteinExistence type="predicted"/>
<evidence type="ECO:0000313" key="6">
    <source>
        <dbReference type="EMBL" id="KAG8189805.1"/>
    </source>
</evidence>
<name>A0AAV6UZH0_9ARAC</name>
<evidence type="ECO:0000256" key="1">
    <source>
        <dbReference type="ARBA" id="ARBA00004138"/>
    </source>
</evidence>
<dbReference type="GO" id="GO:0031514">
    <property type="term" value="C:motile cilium"/>
    <property type="evidence" value="ECO:0007669"/>
    <property type="project" value="TreeGrafter"/>
</dbReference>
<dbReference type="EMBL" id="JAFNEN010000202">
    <property type="protein sequence ID" value="KAG8189805.1"/>
    <property type="molecule type" value="Genomic_DNA"/>
</dbReference>
<comment type="caution">
    <text evidence="6">The sequence shown here is derived from an EMBL/GenBank/DDBJ whole genome shotgun (WGS) entry which is preliminary data.</text>
</comment>
<keyword evidence="4" id="KW-0966">Cell projection</keyword>
<comment type="subcellular location">
    <subcellularLocation>
        <location evidence="1">Cell projection</location>
        <location evidence="1">Cilium</location>
    </subcellularLocation>
</comment>
<dbReference type="InterPro" id="IPR036322">
    <property type="entry name" value="WD40_repeat_dom_sf"/>
</dbReference>
<dbReference type="Proteomes" id="UP000827092">
    <property type="component" value="Unassembled WGS sequence"/>
</dbReference>
<dbReference type="SUPFAM" id="SSF50978">
    <property type="entry name" value="WD40 repeat-like"/>
    <property type="match status" value="1"/>
</dbReference>
<dbReference type="InterPro" id="IPR015943">
    <property type="entry name" value="WD40/YVTN_repeat-like_dom_sf"/>
</dbReference>